<comment type="caution">
    <text evidence="4">The sequence shown here is derived from an EMBL/GenBank/DDBJ whole genome shotgun (WGS) entry which is preliminary data.</text>
</comment>
<dbReference type="SUPFAM" id="SSF54928">
    <property type="entry name" value="RNA-binding domain, RBD"/>
    <property type="match status" value="2"/>
</dbReference>
<evidence type="ECO:0000259" key="3">
    <source>
        <dbReference type="PROSITE" id="PS50102"/>
    </source>
</evidence>
<protein>
    <recommendedName>
        <fullName evidence="3">RRM domain-containing protein</fullName>
    </recommendedName>
</protein>
<evidence type="ECO:0000256" key="1">
    <source>
        <dbReference type="ARBA" id="ARBA00022884"/>
    </source>
</evidence>
<feature type="domain" description="RRM" evidence="3">
    <location>
        <begin position="209"/>
        <end position="286"/>
    </location>
</feature>
<sequence length="290" mass="31792">MAASRFGTSLAPPPLTGSTAALPATSSTIHFPSSSWRLFVQFNCANSSPRAHSPTLEALISSSSVRPQITGRSRAILNEESVVTEEISGGFSGSRLKKEIRPCELYVCNLPRSCDIPQLVEIFKSYGTVVSVEVSKNPETGVSRGCGYVTMGSQSCARKAMCSLDGSDIEGREMRVRFSVDMTSGRRLERNEEVMSASPSKTLIYESPYKLYVGNLAWTIRPDELRKKFSEFGNVVSARVLYDRKGGKNRAYGFISFSTSAEREASLCLDGTDFHGRVLVVRKGVDRQDL</sequence>
<reference evidence="4" key="1">
    <citation type="submission" date="2022-08" db="EMBL/GenBank/DDBJ databases">
        <authorList>
            <person name="Gutierrez-Valencia J."/>
        </authorList>
    </citation>
    <scope>NUCLEOTIDE SEQUENCE</scope>
</reference>
<dbReference type="InterPro" id="IPR000504">
    <property type="entry name" value="RRM_dom"/>
</dbReference>
<evidence type="ECO:0000313" key="4">
    <source>
        <dbReference type="EMBL" id="CAI0424976.1"/>
    </source>
</evidence>
<accession>A0AAV0KV96</accession>
<dbReference type="GO" id="GO:0003729">
    <property type="term" value="F:mRNA binding"/>
    <property type="evidence" value="ECO:0007669"/>
    <property type="project" value="TreeGrafter"/>
</dbReference>
<dbReference type="PROSITE" id="PS50102">
    <property type="entry name" value="RRM"/>
    <property type="match status" value="2"/>
</dbReference>
<dbReference type="Proteomes" id="UP001154282">
    <property type="component" value="Unassembled WGS sequence"/>
</dbReference>
<keyword evidence="1 2" id="KW-0694">RNA-binding</keyword>
<gene>
    <name evidence="4" type="ORF">LITE_LOCUS20157</name>
</gene>
<name>A0AAV0KV96_9ROSI</name>
<dbReference type="InterPro" id="IPR035979">
    <property type="entry name" value="RBD_domain_sf"/>
</dbReference>
<evidence type="ECO:0000256" key="2">
    <source>
        <dbReference type="PROSITE-ProRule" id="PRU00176"/>
    </source>
</evidence>
<dbReference type="InterPro" id="IPR012677">
    <property type="entry name" value="Nucleotide-bd_a/b_plait_sf"/>
</dbReference>
<dbReference type="AlphaFoldDB" id="A0AAV0KV96"/>
<keyword evidence="5" id="KW-1185">Reference proteome</keyword>
<dbReference type="SMART" id="SM00360">
    <property type="entry name" value="RRM"/>
    <property type="match status" value="2"/>
</dbReference>
<dbReference type="Pfam" id="PF00076">
    <property type="entry name" value="RRM_1"/>
    <property type="match status" value="2"/>
</dbReference>
<dbReference type="Gene3D" id="3.30.70.330">
    <property type="match status" value="2"/>
</dbReference>
<dbReference type="EMBL" id="CAMGYJ010000005">
    <property type="protein sequence ID" value="CAI0424976.1"/>
    <property type="molecule type" value="Genomic_DNA"/>
</dbReference>
<proteinExistence type="predicted"/>
<dbReference type="GO" id="GO:0009535">
    <property type="term" value="C:chloroplast thylakoid membrane"/>
    <property type="evidence" value="ECO:0007669"/>
    <property type="project" value="TreeGrafter"/>
</dbReference>
<dbReference type="PANTHER" id="PTHR48025:SF7">
    <property type="entry name" value="RNA-BINDING (RRM_RBD_RNP MOTIFS) FAMILY PROTEIN"/>
    <property type="match status" value="1"/>
</dbReference>
<organism evidence="4 5">
    <name type="scientific">Linum tenue</name>
    <dbReference type="NCBI Taxonomy" id="586396"/>
    <lineage>
        <taxon>Eukaryota</taxon>
        <taxon>Viridiplantae</taxon>
        <taxon>Streptophyta</taxon>
        <taxon>Embryophyta</taxon>
        <taxon>Tracheophyta</taxon>
        <taxon>Spermatophyta</taxon>
        <taxon>Magnoliopsida</taxon>
        <taxon>eudicotyledons</taxon>
        <taxon>Gunneridae</taxon>
        <taxon>Pentapetalae</taxon>
        <taxon>rosids</taxon>
        <taxon>fabids</taxon>
        <taxon>Malpighiales</taxon>
        <taxon>Linaceae</taxon>
        <taxon>Linum</taxon>
    </lineage>
</organism>
<feature type="domain" description="RRM" evidence="3">
    <location>
        <begin position="103"/>
        <end position="181"/>
    </location>
</feature>
<dbReference type="PANTHER" id="PTHR48025">
    <property type="entry name" value="OS02G0815200 PROTEIN"/>
    <property type="match status" value="1"/>
</dbReference>
<evidence type="ECO:0000313" key="5">
    <source>
        <dbReference type="Proteomes" id="UP001154282"/>
    </source>
</evidence>
<dbReference type="InterPro" id="IPR050502">
    <property type="entry name" value="Euk_RNA-bind_prot"/>
</dbReference>
<dbReference type="GO" id="GO:1901259">
    <property type="term" value="P:chloroplast rRNA processing"/>
    <property type="evidence" value="ECO:0007669"/>
    <property type="project" value="TreeGrafter"/>
</dbReference>